<dbReference type="AlphaFoldDB" id="A0AAN7VUE6"/>
<feature type="compositionally biased region" description="Low complexity" evidence="1">
    <location>
        <begin position="58"/>
        <end position="73"/>
    </location>
</feature>
<feature type="compositionally biased region" description="Polar residues" evidence="1">
    <location>
        <begin position="23"/>
        <end position="34"/>
    </location>
</feature>
<comment type="caution">
    <text evidence="2">The sequence shown here is derived from an EMBL/GenBank/DDBJ whole genome shotgun (WGS) entry which is preliminary data.</text>
</comment>
<evidence type="ECO:0000256" key="1">
    <source>
        <dbReference type="SAM" id="MobiDB-lite"/>
    </source>
</evidence>
<evidence type="ECO:0000313" key="2">
    <source>
        <dbReference type="EMBL" id="KAK5702714.1"/>
    </source>
</evidence>
<feature type="region of interest" description="Disordered" evidence="1">
    <location>
        <begin position="1"/>
        <end position="103"/>
    </location>
</feature>
<dbReference type="EMBL" id="JAVRQU010000005">
    <property type="protein sequence ID" value="KAK5702714.1"/>
    <property type="molecule type" value="Genomic_DNA"/>
</dbReference>
<sequence>MDDLSRASSVYSSDSTRKPTYLDYSSSIDTSSRPGSVRAARDYVESLSATPSRAVPLTPSTTSSSPRPSSRPSYMNYQSTSTLASSRPVEVSHGRTASSVTTTPADTQPIVPYQHSSTLLVLVFAEVNPLLLQYIQIWLRKWSFTAIAVVGGPTYESDIKQVKMDIYGLISKLGREVNIYTHIQDNWSGSELASTWDTIKRKANSDIRGVLCSTFYGLEASQDIMSVTETDFAQSWQGSVGRLHGAAKALLPQLLKYPAGEVMFLVLESTEQSGTSGINKVACEALLRQLQAAHELDQVTIDYADLVLIPEAEPEETSENMDGHQNGYYAHDAGFTASESPTKLWAMWQGMEGA</sequence>
<proteinExistence type="predicted"/>
<accession>A0AAN7VUE6</accession>
<name>A0AAN7VUE6_9PEZI</name>
<reference evidence="2" key="1">
    <citation type="submission" date="2023-08" db="EMBL/GenBank/DDBJ databases">
        <title>Black Yeasts Isolated from many extreme environments.</title>
        <authorList>
            <person name="Coleine C."/>
            <person name="Stajich J.E."/>
            <person name="Selbmann L."/>
        </authorList>
    </citation>
    <scope>NUCLEOTIDE SEQUENCE</scope>
    <source>
        <strain evidence="2">CCFEE 5810</strain>
    </source>
</reference>
<dbReference type="Proteomes" id="UP001310594">
    <property type="component" value="Unassembled WGS sequence"/>
</dbReference>
<feature type="compositionally biased region" description="Polar residues" evidence="1">
    <location>
        <begin position="75"/>
        <end position="85"/>
    </location>
</feature>
<protein>
    <submittedName>
        <fullName evidence="2">Uncharacterized protein</fullName>
    </submittedName>
</protein>
<gene>
    <name evidence="2" type="ORF">LTR97_003660</name>
</gene>
<evidence type="ECO:0000313" key="3">
    <source>
        <dbReference type="Proteomes" id="UP001310594"/>
    </source>
</evidence>
<organism evidence="2 3">
    <name type="scientific">Elasticomyces elasticus</name>
    <dbReference type="NCBI Taxonomy" id="574655"/>
    <lineage>
        <taxon>Eukaryota</taxon>
        <taxon>Fungi</taxon>
        <taxon>Dikarya</taxon>
        <taxon>Ascomycota</taxon>
        <taxon>Pezizomycotina</taxon>
        <taxon>Dothideomycetes</taxon>
        <taxon>Dothideomycetidae</taxon>
        <taxon>Mycosphaerellales</taxon>
        <taxon>Teratosphaeriaceae</taxon>
        <taxon>Elasticomyces</taxon>
    </lineage>
</organism>
<feature type="compositionally biased region" description="Polar residues" evidence="1">
    <location>
        <begin position="1"/>
        <end position="14"/>
    </location>
</feature>